<dbReference type="RefSeq" id="WP_101286182.1">
    <property type="nucleotide sequence ID" value="NZ_CP024199.1"/>
</dbReference>
<comment type="catalytic activity">
    <reaction evidence="10 11">
        <text>a lipid X + a UDP-2-N,3-O-bis[(3R)-3-hydroxyacyl]-alpha-D-glucosamine = a lipid A disaccharide + UDP + H(+)</text>
        <dbReference type="Rhea" id="RHEA:67828"/>
        <dbReference type="ChEBI" id="CHEBI:15378"/>
        <dbReference type="ChEBI" id="CHEBI:58223"/>
        <dbReference type="ChEBI" id="CHEBI:137748"/>
        <dbReference type="ChEBI" id="CHEBI:176338"/>
        <dbReference type="ChEBI" id="CHEBI:176343"/>
        <dbReference type="EC" id="2.4.1.182"/>
    </reaction>
</comment>
<evidence type="ECO:0000256" key="3">
    <source>
        <dbReference type="ARBA" id="ARBA00012687"/>
    </source>
</evidence>
<comment type="function">
    <text evidence="1 11">Condensation of UDP-2,3-diacylglucosamine and 2,3-diacylglucosamine-1-phosphate to form lipid A disaccharide, a precursor of lipid A, a phosphorylated glycolipid that anchors the lipopolysaccharide to the outer membrane of the cell.</text>
</comment>
<evidence type="ECO:0000256" key="5">
    <source>
        <dbReference type="ARBA" id="ARBA00022516"/>
    </source>
</evidence>
<dbReference type="EMBL" id="CP024199">
    <property type="protein sequence ID" value="AUG55047.1"/>
    <property type="molecule type" value="Genomic_DNA"/>
</dbReference>
<sequence length="413" mass="44830">MTDDLHSPSGDFAVATSSITSGSAASRPLKIMLVAGEASGDQLGGRLMAALKRQHANITFIGVGGPRMIGEGMQSLFSMNEMSVMGLAEIIPHIPRLLRRIRETADLALAERPDVVVTIDAPDFSFRVGKKLATAGIPLVHYVAPSVWAWRPGRARKIAKFLDHLLALLPFEPPYFEREGLATTFIGHSAVEERHGGDAGRFRAQHGLTADQKVIAILPGSRHSEVSRLLPVFRDVVVRLANDDPDACFVMPTVSKVEDTVRQVTSEWPVKTVVVATDQERRDAFSCAHAALAASGTVSLELGIVGVPHVIGYRVSATSAWLARKLLKVDTVTIINLVLGRKLVPEYLQEDCTADKLYHAMKKLNDLGERRDEQLAGFDEATTLLGFGQTPPSDKAASVVLEIAQQGKQQRPK</sequence>
<evidence type="ECO:0000256" key="10">
    <source>
        <dbReference type="ARBA" id="ARBA00048975"/>
    </source>
</evidence>
<proteinExistence type="inferred from homology"/>
<evidence type="ECO:0000256" key="4">
    <source>
        <dbReference type="ARBA" id="ARBA00020902"/>
    </source>
</evidence>
<dbReference type="PANTHER" id="PTHR30372:SF4">
    <property type="entry name" value="LIPID-A-DISACCHARIDE SYNTHASE, MITOCHONDRIAL-RELATED"/>
    <property type="match status" value="1"/>
</dbReference>
<gene>
    <name evidence="11" type="primary">lpxB</name>
    <name evidence="12" type="ORF">CSC3H3_10145</name>
</gene>
<protein>
    <recommendedName>
        <fullName evidence="4 11">Lipid-A-disaccharide synthase</fullName>
        <ecNumber evidence="3 11">2.4.1.182</ecNumber>
    </recommendedName>
</protein>
<evidence type="ECO:0000256" key="8">
    <source>
        <dbReference type="ARBA" id="ARBA00022679"/>
    </source>
</evidence>
<dbReference type="InterPro" id="IPR003835">
    <property type="entry name" value="Glyco_trans_19"/>
</dbReference>
<organism evidence="12 13">
    <name type="scientific">Thalassospira marina</name>
    <dbReference type="NCBI Taxonomy" id="2048283"/>
    <lineage>
        <taxon>Bacteria</taxon>
        <taxon>Pseudomonadati</taxon>
        <taxon>Pseudomonadota</taxon>
        <taxon>Alphaproteobacteria</taxon>
        <taxon>Rhodospirillales</taxon>
        <taxon>Thalassospiraceae</taxon>
        <taxon>Thalassospira</taxon>
    </lineage>
</organism>
<comment type="similarity">
    <text evidence="2 11">Belongs to the LpxB family.</text>
</comment>
<dbReference type="HAMAP" id="MF_00392">
    <property type="entry name" value="LpxB"/>
    <property type="match status" value="1"/>
</dbReference>
<dbReference type="PANTHER" id="PTHR30372">
    <property type="entry name" value="LIPID-A-DISACCHARIDE SYNTHASE"/>
    <property type="match status" value="1"/>
</dbReference>
<evidence type="ECO:0000313" key="12">
    <source>
        <dbReference type="EMBL" id="AUG55047.1"/>
    </source>
</evidence>
<dbReference type="SUPFAM" id="SSF53756">
    <property type="entry name" value="UDP-Glycosyltransferase/glycogen phosphorylase"/>
    <property type="match status" value="1"/>
</dbReference>
<dbReference type="EC" id="2.4.1.182" evidence="3 11"/>
<keyword evidence="6 11" id="KW-0441">Lipid A biosynthesis</keyword>
<evidence type="ECO:0000313" key="13">
    <source>
        <dbReference type="Proteomes" id="UP000233458"/>
    </source>
</evidence>
<keyword evidence="13" id="KW-1185">Reference proteome</keyword>
<keyword evidence="8 11" id="KW-0808">Transferase</keyword>
<name>A0ABM6QEK4_9PROT</name>
<evidence type="ECO:0000256" key="6">
    <source>
        <dbReference type="ARBA" id="ARBA00022556"/>
    </source>
</evidence>
<reference evidence="12 13" key="1">
    <citation type="submission" date="2017-10" db="EMBL/GenBank/DDBJ databases">
        <title>Biodiversity and function of Thalassospira species in the particle-attached aromatic-hydrocarbon-degrading consortia from the surface seawater of the China South Sea.</title>
        <authorList>
            <person name="Dong C."/>
            <person name="Liu R."/>
            <person name="Shao Z."/>
        </authorList>
    </citation>
    <scope>NUCLEOTIDE SEQUENCE [LARGE SCALE GENOMIC DNA]</scope>
    <source>
        <strain evidence="12 13">CSC3H3</strain>
    </source>
</reference>
<comment type="pathway">
    <text evidence="11">Bacterial outer membrane biogenesis; LPS lipid A biosynthesis.</text>
</comment>
<dbReference type="NCBIfam" id="TIGR00215">
    <property type="entry name" value="lpxB"/>
    <property type="match status" value="1"/>
</dbReference>
<keyword evidence="5 11" id="KW-0444">Lipid biosynthesis</keyword>
<evidence type="ECO:0000256" key="11">
    <source>
        <dbReference type="HAMAP-Rule" id="MF_00392"/>
    </source>
</evidence>
<keyword evidence="9 11" id="KW-0443">Lipid metabolism</keyword>
<accession>A0ABM6QEK4</accession>
<evidence type="ECO:0000256" key="9">
    <source>
        <dbReference type="ARBA" id="ARBA00023098"/>
    </source>
</evidence>
<evidence type="ECO:0000256" key="1">
    <source>
        <dbReference type="ARBA" id="ARBA00002056"/>
    </source>
</evidence>
<keyword evidence="7 11" id="KW-0328">Glycosyltransferase</keyword>
<dbReference type="Pfam" id="PF02684">
    <property type="entry name" value="LpxB"/>
    <property type="match status" value="1"/>
</dbReference>
<evidence type="ECO:0000256" key="7">
    <source>
        <dbReference type="ARBA" id="ARBA00022676"/>
    </source>
</evidence>
<dbReference type="Proteomes" id="UP000233458">
    <property type="component" value="Chromosome"/>
</dbReference>
<evidence type="ECO:0000256" key="2">
    <source>
        <dbReference type="ARBA" id="ARBA00007868"/>
    </source>
</evidence>